<keyword evidence="1" id="KW-1133">Transmembrane helix</keyword>
<keyword evidence="1" id="KW-0472">Membrane</keyword>
<keyword evidence="3" id="KW-1185">Reference proteome</keyword>
<evidence type="ECO:0000313" key="2">
    <source>
        <dbReference type="EMBL" id="TQL74718.1"/>
    </source>
</evidence>
<organism evidence="2 3">
    <name type="scientific">Stackebrandtia endophytica</name>
    <dbReference type="NCBI Taxonomy" id="1496996"/>
    <lineage>
        <taxon>Bacteria</taxon>
        <taxon>Bacillati</taxon>
        <taxon>Actinomycetota</taxon>
        <taxon>Actinomycetes</taxon>
        <taxon>Glycomycetales</taxon>
        <taxon>Glycomycetaceae</taxon>
        <taxon>Stackebrandtia</taxon>
    </lineage>
</organism>
<keyword evidence="1" id="KW-0812">Transmembrane</keyword>
<proteinExistence type="predicted"/>
<dbReference type="Proteomes" id="UP000317043">
    <property type="component" value="Unassembled WGS sequence"/>
</dbReference>
<accession>A0A543AQ82</accession>
<dbReference type="RefSeq" id="WP_142034025.1">
    <property type="nucleotide sequence ID" value="NZ_JBHTGS010000002.1"/>
</dbReference>
<name>A0A543AQ82_9ACTN</name>
<dbReference type="InParanoid" id="A0A543AQ82"/>
<sequence length="110" mass="12167">MTVTVDYTCRCGQRVKTLFRGRGCLHALWYGGLGLGTTLLIYVTAIALALAMPEPFPPAARAVLAAIPVVIYAVTLMALAIGRHRAWCLIRRSLYWFLVWPGVAIMMLMN</sequence>
<evidence type="ECO:0000256" key="1">
    <source>
        <dbReference type="SAM" id="Phobius"/>
    </source>
</evidence>
<feature type="transmembrane region" description="Helical" evidence="1">
    <location>
        <begin position="27"/>
        <end position="50"/>
    </location>
</feature>
<reference evidence="2 3" key="1">
    <citation type="submission" date="2019-06" db="EMBL/GenBank/DDBJ databases">
        <title>Sequencing the genomes of 1000 actinobacteria strains.</title>
        <authorList>
            <person name="Klenk H.-P."/>
        </authorList>
    </citation>
    <scope>NUCLEOTIDE SEQUENCE [LARGE SCALE GENOMIC DNA]</scope>
    <source>
        <strain evidence="2 3">DSM 45928</strain>
    </source>
</reference>
<feature type="transmembrane region" description="Helical" evidence="1">
    <location>
        <begin position="62"/>
        <end position="81"/>
    </location>
</feature>
<evidence type="ECO:0000313" key="3">
    <source>
        <dbReference type="Proteomes" id="UP000317043"/>
    </source>
</evidence>
<dbReference type="AlphaFoldDB" id="A0A543AQ82"/>
<comment type="caution">
    <text evidence="2">The sequence shown here is derived from an EMBL/GenBank/DDBJ whole genome shotgun (WGS) entry which is preliminary data.</text>
</comment>
<protein>
    <submittedName>
        <fullName evidence="2">Uncharacterized protein</fullName>
    </submittedName>
</protein>
<feature type="transmembrane region" description="Helical" evidence="1">
    <location>
        <begin position="93"/>
        <end position="109"/>
    </location>
</feature>
<dbReference type="EMBL" id="VFOW01000001">
    <property type="protein sequence ID" value="TQL74718.1"/>
    <property type="molecule type" value="Genomic_DNA"/>
</dbReference>
<gene>
    <name evidence="2" type="ORF">FB566_0204</name>
</gene>
<dbReference type="OrthoDB" id="5195934at2"/>